<dbReference type="InterPro" id="IPR007627">
    <property type="entry name" value="RNA_pol_sigma70_r2"/>
</dbReference>
<dbReference type="SUPFAM" id="SSF88659">
    <property type="entry name" value="Sigma3 and sigma4 domains of RNA polymerase sigma factors"/>
    <property type="match status" value="1"/>
</dbReference>
<dbReference type="Gene3D" id="1.10.1740.10">
    <property type="match status" value="1"/>
</dbReference>
<evidence type="ECO:0000256" key="3">
    <source>
        <dbReference type="ARBA" id="ARBA00023082"/>
    </source>
</evidence>
<accession>A0ABP8JWR7</accession>
<keyword evidence="3" id="KW-0731">Sigma factor</keyword>
<dbReference type="InterPro" id="IPR036388">
    <property type="entry name" value="WH-like_DNA-bd_sf"/>
</dbReference>
<evidence type="ECO:0000313" key="8">
    <source>
        <dbReference type="Proteomes" id="UP001500390"/>
    </source>
</evidence>
<dbReference type="InterPro" id="IPR013324">
    <property type="entry name" value="RNA_pol_sigma_r3/r4-like"/>
</dbReference>
<dbReference type="InterPro" id="IPR013325">
    <property type="entry name" value="RNA_pol_sigma_r2"/>
</dbReference>
<dbReference type="InterPro" id="IPR039425">
    <property type="entry name" value="RNA_pol_sigma-70-like"/>
</dbReference>
<dbReference type="SUPFAM" id="SSF88946">
    <property type="entry name" value="Sigma2 domain of RNA polymerase sigma factors"/>
    <property type="match status" value="1"/>
</dbReference>
<keyword evidence="2" id="KW-0805">Transcription regulation</keyword>
<evidence type="ECO:0000259" key="5">
    <source>
        <dbReference type="Pfam" id="PF04542"/>
    </source>
</evidence>
<keyword evidence="8" id="KW-1185">Reference proteome</keyword>
<evidence type="ECO:0008006" key="9">
    <source>
        <dbReference type="Google" id="ProtNLM"/>
    </source>
</evidence>
<protein>
    <recommendedName>
        <fullName evidence="9">Sigma-70 family RNA polymerase sigma factor</fullName>
    </recommendedName>
</protein>
<proteinExistence type="inferred from homology"/>
<evidence type="ECO:0000259" key="6">
    <source>
        <dbReference type="Pfam" id="PF08281"/>
    </source>
</evidence>
<feature type="domain" description="RNA polymerase sigma factor 70 region 4 type 2" evidence="6">
    <location>
        <begin position="154"/>
        <end position="204"/>
    </location>
</feature>
<reference evidence="8" key="1">
    <citation type="journal article" date="2019" name="Int. J. Syst. Evol. Microbiol.">
        <title>The Global Catalogue of Microorganisms (GCM) 10K type strain sequencing project: providing services to taxonomists for standard genome sequencing and annotation.</title>
        <authorList>
            <consortium name="The Broad Institute Genomics Platform"/>
            <consortium name="The Broad Institute Genome Sequencing Center for Infectious Disease"/>
            <person name="Wu L."/>
            <person name="Ma J."/>
        </authorList>
    </citation>
    <scope>NUCLEOTIDE SEQUENCE [LARGE SCALE GENOMIC DNA]</scope>
    <source>
        <strain evidence="8">JCM 17738</strain>
    </source>
</reference>
<name>A0ABP8JWR7_9MICO</name>
<comment type="similarity">
    <text evidence="1">Belongs to the sigma-70 factor family. ECF subfamily.</text>
</comment>
<keyword evidence="4" id="KW-0804">Transcription</keyword>
<evidence type="ECO:0000256" key="4">
    <source>
        <dbReference type="ARBA" id="ARBA00023163"/>
    </source>
</evidence>
<evidence type="ECO:0000256" key="2">
    <source>
        <dbReference type="ARBA" id="ARBA00023015"/>
    </source>
</evidence>
<dbReference type="CDD" id="cd06171">
    <property type="entry name" value="Sigma70_r4"/>
    <property type="match status" value="1"/>
</dbReference>
<evidence type="ECO:0000313" key="7">
    <source>
        <dbReference type="EMBL" id="GAA4397315.1"/>
    </source>
</evidence>
<evidence type="ECO:0000256" key="1">
    <source>
        <dbReference type="ARBA" id="ARBA00010641"/>
    </source>
</evidence>
<comment type="caution">
    <text evidence="7">The sequence shown here is derived from an EMBL/GenBank/DDBJ whole genome shotgun (WGS) entry which is preliminary data.</text>
</comment>
<dbReference type="PANTHER" id="PTHR43133">
    <property type="entry name" value="RNA POLYMERASE ECF-TYPE SIGMA FACTO"/>
    <property type="match status" value="1"/>
</dbReference>
<dbReference type="EMBL" id="BAABFX010000028">
    <property type="protein sequence ID" value="GAA4397315.1"/>
    <property type="molecule type" value="Genomic_DNA"/>
</dbReference>
<dbReference type="InterPro" id="IPR014284">
    <property type="entry name" value="RNA_pol_sigma-70_dom"/>
</dbReference>
<dbReference type="Proteomes" id="UP001500390">
    <property type="component" value="Unassembled WGS sequence"/>
</dbReference>
<dbReference type="NCBIfam" id="TIGR02937">
    <property type="entry name" value="sigma70-ECF"/>
    <property type="match status" value="1"/>
</dbReference>
<dbReference type="PANTHER" id="PTHR43133:SF51">
    <property type="entry name" value="RNA POLYMERASE SIGMA FACTOR"/>
    <property type="match status" value="1"/>
</dbReference>
<dbReference type="Pfam" id="PF08281">
    <property type="entry name" value="Sigma70_r4_2"/>
    <property type="match status" value="1"/>
</dbReference>
<dbReference type="InterPro" id="IPR013249">
    <property type="entry name" value="RNA_pol_sigma70_r4_t2"/>
</dbReference>
<sequence length="216" mass="22846">MGTVSGTAELLAEVASAVDAGDPTGARRAASEVDAGIRDDLWHLLATRAAAGSVVAAEVLLVELDESGMVRRFARGALLDESAIDDVCQDSLISIAASLESFRGDAKVSTWVHSIVRRRIVDHLRRQRATAPLPDSDTGPGERMSSLLATRATVRDALAALPEPYRTPVTLRDLEGLAYADVADRLDLPLGTVKGQISRGRALLAASLREPGVDLT</sequence>
<organism evidence="7 8">
    <name type="scientific">Ornithinibacter aureus</name>
    <dbReference type="NCBI Taxonomy" id="622664"/>
    <lineage>
        <taxon>Bacteria</taxon>
        <taxon>Bacillati</taxon>
        <taxon>Actinomycetota</taxon>
        <taxon>Actinomycetes</taxon>
        <taxon>Micrococcales</taxon>
        <taxon>Intrasporangiaceae</taxon>
        <taxon>Ornithinibacter</taxon>
    </lineage>
</organism>
<gene>
    <name evidence="7" type="ORF">GCM10023153_21080</name>
</gene>
<dbReference type="Pfam" id="PF04542">
    <property type="entry name" value="Sigma70_r2"/>
    <property type="match status" value="1"/>
</dbReference>
<feature type="domain" description="RNA polymerase sigma-70 region 2" evidence="5">
    <location>
        <begin position="68"/>
        <end position="129"/>
    </location>
</feature>
<dbReference type="Gene3D" id="1.10.10.10">
    <property type="entry name" value="Winged helix-like DNA-binding domain superfamily/Winged helix DNA-binding domain"/>
    <property type="match status" value="1"/>
</dbReference>